<name>A0AAF0TS12_SOLVR</name>
<reference evidence="1" key="1">
    <citation type="submission" date="2023-08" db="EMBL/GenBank/DDBJ databases">
        <title>A de novo genome assembly of Solanum verrucosum Schlechtendal, a Mexican diploid species geographically isolated from the other diploid A-genome species in potato relatives.</title>
        <authorList>
            <person name="Hosaka K."/>
        </authorList>
    </citation>
    <scope>NUCLEOTIDE SEQUENCE</scope>
    <source>
        <tissue evidence="1">Young leaves</tissue>
    </source>
</reference>
<dbReference type="EMBL" id="CP133615">
    <property type="protein sequence ID" value="WMV23815.1"/>
    <property type="molecule type" value="Genomic_DNA"/>
</dbReference>
<accession>A0AAF0TS12</accession>
<gene>
    <name evidence="1" type="ORF">MTR67_017200</name>
</gene>
<evidence type="ECO:0000313" key="1">
    <source>
        <dbReference type="EMBL" id="WMV23815.1"/>
    </source>
</evidence>
<evidence type="ECO:0000313" key="2">
    <source>
        <dbReference type="Proteomes" id="UP001234989"/>
    </source>
</evidence>
<dbReference type="Proteomes" id="UP001234989">
    <property type="component" value="Chromosome 4"/>
</dbReference>
<keyword evidence="2" id="KW-1185">Reference proteome</keyword>
<sequence>MTTNSSGLENNQTGKWNAQKRSTFSNILNHIVVSTRNSISHSSKLGPVKRLAVDATLRAAGHIRSYKEQNMSKKLRRFM</sequence>
<dbReference type="AlphaFoldDB" id="A0AAF0TS12"/>
<proteinExistence type="predicted"/>
<organism evidence="1 2">
    <name type="scientific">Solanum verrucosum</name>
    <dbReference type="NCBI Taxonomy" id="315347"/>
    <lineage>
        <taxon>Eukaryota</taxon>
        <taxon>Viridiplantae</taxon>
        <taxon>Streptophyta</taxon>
        <taxon>Embryophyta</taxon>
        <taxon>Tracheophyta</taxon>
        <taxon>Spermatophyta</taxon>
        <taxon>Magnoliopsida</taxon>
        <taxon>eudicotyledons</taxon>
        <taxon>Gunneridae</taxon>
        <taxon>Pentapetalae</taxon>
        <taxon>asterids</taxon>
        <taxon>lamiids</taxon>
        <taxon>Solanales</taxon>
        <taxon>Solanaceae</taxon>
        <taxon>Solanoideae</taxon>
        <taxon>Solaneae</taxon>
        <taxon>Solanum</taxon>
    </lineage>
</organism>
<protein>
    <submittedName>
        <fullName evidence="1">Uncharacterized protein</fullName>
    </submittedName>
</protein>